<dbReference type="GO" id="GO:0031460">
    <property type="term" value="P:glycine betaine transport"/>
    <property type="evidence" value="ECO:0007669"/>
    <property type="project" value="InterPro"/>
</dbReference>
<name>A0A367CZP0_PROMI</name>
<dbReference type="SUPFAM" id="SSF52540">
    <property type="entry name" value="P-loop containing nucleoside triphosphate hydrolases"/>
    <property type="match status" value="1"/>
</dbReference>
<dbReference type="AlphaFoldDB" id="A0A367CZP0"/>
<dbReference type="InterPro" id="IPR003439">
    <property type="entry name" value="ABC_transporter-like_ATP-bd"/>
</dbReference>
<evidence type="ECO:0000256" key="5">
    <source>
        <dbReference type="ARBA" id="ARBA00022970"/>
    </source>
</evidence>
<dbReference type="NCBIfam" id="NF007480">
    <property type="entry name" value="PRK10070.1"/>
    <property type="match status" value="1"/>
</dbReference>
<comment type="subunit">
    <text evidence="7">The complex is probably composed of two ATP-binding proteins, two transmembrane proteins and a solute-binding protein.</text>
</comment>
<sequence>MAIKLEVKNLYKIFGEHPKRAFELLGSGMNKDQIFDKTGLTVGVQNANLAIEEGEIFVIMGLSGSGKSTLVRLLNRLIDPTKGEVLIDGENITTMSDKDLRQVRRKKISMVFQSFALMPHMNVLDNTAFGMELAGISKEERYEKAMAALEQVNLSSHAQSWPDELSGGMRQRIGLARALANDPDILLMDEAFSALDPLIRTEMQDELLSLQGDKQRTIVFISHDLDEAMRIGDRIAIMQGGVVVQIGTPDEILNNPANDYVRTFFRGVDISHVFSAKDIAKRRPETLLHIAPGFGPRSALKVLEDEDRNFGYLIERGRKFAGIVSVTSLEEALKAKQPIGSAILTEPCAINGDTPLNELISTVAQSPCAIPVIDEKNRYIGLISKGMLLQALDKETPNE</sequence>
<evidence type="ECO:0000256" key="4">
    <source>
        <dbReference type="ARBA" id="ARBA00022840"/>
    </source>
</evidence>
<evidence type="ECO:0000256" key="3">
    <source>
        <dbReference type="ARBA" id="ARBA00022741"/>
    </source>
</evidence>
<keyword evidence="7" id="KW-0997">Cell inner membrane</keyword>
<evidence type="ECO:0000313" key="10">
    <source>
        <dbReference type="EMBL" id="SUC19918.1"/>
    </source>
</evidence>
<dbReference type="GO" id="GO:0005886">
    <property type="term" value="C:plasma membrane"/>
    <property type="evidence" value="ECO:0007669"/>
    <property type="project" value="UniProtKB-SubCell"/>
</dbReference>
<proteinExistence type="inferred from homology"/>
<dbReference type="GO" id="GO:0006970">
    <property type="term" value="P:response to osmotic stress"/>
    <property type="evidence" value="ECO:0007669"/>
    <property type="project" value="UniProtKB-ARBA"/>
</dbReference>
<dbReference type="KEGG" id="pvl:AOB99_04825"/>
<evidence type="ECO:0000256" key="1">
    <source>
        <dbReference type="ARBA" id="ARBA00005417"/>
    </source>
</evidence>
<dbReference type="CDD" id="cd09831">
    <property type="entry name" value="CBS_pair_ABC_Gly_Pro_assoc"/>
    <property type="match status" value="1"/>
</dbReference>
<evidence type="ECO:0000259" key="9">
    <source>
        <dbReference type="PROSITE" id="PS51371"/>
    </source>
</evidence>
<dbReference type="InterPro" id="IPR003593">
    <property type="entry name" value="AAA+_ATPase"/>
</dbReference>
<gene>
    <name evidence="10" type="primary">proV</name>
    <name evidence="10" type="ORF">NCTC11938_01545</name>
</gene>
<dbReference type="FunFam" id="3.40.50.300:FF:000201">
    <property type="entry name" value="Glycine betaine/L-proline ABC transporter ATP-binding protein"/>
    <property type="match status" value="1"/>
</dbReference>
<dbReference type="PROSITE" id="PS00211">
    <property type="entry name" value="ABC_TRANSPORTER_1"/>
    <property type="match status" value="1"/>
</dbReference>
<evidence type="ECO:0000259" key="8">
    <source>
        <dbReference type="PROSITE" id="PS50893"/>
    </source>
</evidence>
<evidence type="ECO:0000256" key="6">
    <source>
        <dbReference type="PROSITE-ProRule" id="PRU00703"/>
    </source>
</evidence>
<dbReference type="InterPro" id="IPR046342">
    <property type="entry name" value="CBS_dom_sf"/>
</dbReference>
<dbReference type="InterPro" id="IPR051921">
    <property type="entry name" value="ABC_osmolyte_uptake_ATP-bind"/>
</dbReference>
<evidence type="ECO:0000256" key="7">
    <source>
        <dbReference type="RuleBase" id="RU369116"/>
    </source>
</evidence>
<comment type="similarity">
    <text evidence="1 7">Belongs to the ABC transporter superfamily.</text>
</comment>
<feature type="domain" description="ABC transporter" evidence="8">
    <location>
        <begin position="29"/>
        <end position="265"/>
    </location>
</feature>
<reference evidence="10 11" key="1">
    <citation type="submission" date="2018-06" db="EMBL/GenBank/DDBJ databases">
        <authorList>
            <consortium name="Pathogen Informatics"/>
            <person name="Doyle S."/>
        </authorList>
    </citation>
    <scope>NUCLEOTIDE SEQUENCE [LARGE SCALE GENOMIC DNA]</scope>
    <source>
        <strain evidence="10 11">NCTC11938</strain>
    </source>
</reference>
<comment type="subcellular location">
    <subcellularLocation>
        <location evidence="7">Cell inner membrane</location>
        <topology evidence="7">Peripheral membrane protein</topology>
    </subcellularLocation>
</comment>
<dbReference type="GO" id="GO:0016887">
    <property type="term" value="F:ATP hydrolysis activity"/>
    <property type="evidence" value="ECO:0007669"/>
    <property type="project" value="UniProtKB-UniRule"/>
</dbReference>
<keyword evidence="4 7" id="KW-0067">ATP-binding</keyword>
<dbReference type="SMART" id="SM00382">
    <property type="entry name" value="AAA"/>
    <property type="match status" value="1"/>
</dbReference>
<dbReference type="NCBIfam" id="TIGR01186">
    <property type="entry name" value="proV"/>
    <property type="match status" value="1"/>
</dbReference>
<evidence type="ECO:0000256" key="2">
    <source>
        <dbReference type="ARBA" id="ARBA00022448"/>
    </source>
</evidence>
<protein>
    <recommendedName>
        <fullName evidence="7">Quaternary amine transport ATP-binding protein</fullName>
        <ecNumber evidence="7">7.6.2.9</ecNumber>
    </recommendedName>
</protein>
<dbReference type="PROSITE" id="PS51371">
    <property type="entry name" value="CBS"/>
    <property type="match status" value="1"/>
</dbReference>
<dbReference type="InterPro" id="IPR000644">
    <property type="entry name" value="CBS_dom"/>
</dbReference>
<keyword evidence="3 7" id="KW-0547">Nucleotide-binding</keyword>
<comment type="catalytic activity">
    <reaction evidence="7">
        <text>a quaternary ammonium(out) + ATP + H2O = a quaternary ammonium(in) + ADP + phosphate + H(+)</text>
        <dbReference type="Rhea" id="RHEA:11036"/>
        <dbReference type="ChEBI" id="CHEBI:15377"/>
        <dbReference type="ChEBI" id="CHEBI:15378"/>
        <dbReference type="ChEBI" id="CHEBI:30616"/>
        <dbReference type="ChEBI" id="CHEBI:35267"/>
        <dbReference type="ChEBI" id="CHEBI:43474"/>
        <dbReference type="ChEBI" id="CHEBI:456216"/>
    </reaction>
</comment>
<evidence type="ECO:0000313" key="11">
    <source>
        <dbReference type="Proteomes" id="UP000254191"/>
    </source>
</evidence>
<dbReference type="EMBL" id="UGTS01000004">
    <property type="protein sequence ID" value="SUC19918.1"/>
    <property type="molecule type" value="Genomic_DNA"/>
</dbReference>
<dbReference type="OrthoDB" id="9802264at2"/>
<feature type="domain" description="CBS" evidence="9">
    <location>
        <begin position="343"/>
        <end position="399"/>
    </location>
</feature>
<dbReference type="PROSITE" id="PS50893">
    <property type="entry name" value="ABC_TRANSPORTER_2"/>
    <property type="match status" value="1"/>
</dbReference>
<keyword evidence="6" id="KW-0129">CBS domain</keyword>
<dbReference type="CDD" id="cd03294">
    <property type="entry name" value="ABC_Pro_Gly_Betaine"/>
    <property type="match status" value="1"/>
</dbReference>
<keyword evidence="5" id="KW-0029">Amino-acid transport</keyword>
<dbReference type="Gene3D" id="3.10.580.10">
    <property type="entry name" value="CBS-domain"/>
    <property type="match status" value="1"/>
</dbReference>
<dbReference type="GO" id="GO:0015418">
    <property type="term" value="F:ABC-type quaternary ammonium compound transporting activity"/>
    <property type="evidence" value="ECO:0007669"/>
    <property type="project" value="UniProtKB-EC"/>
</dbReference>
<dbReference type="GeneID" id="6802081"/>
<dbReference type="GO" id="GO:0005524">
    <property type="term" value="F:ATP binding"/>
    <property type="evidence" value="ECO:0007669"/>
    <property type="project" value="UniProtKB-UniRule"/>
</dbReference>
<keyword evidence="7" id="KW-1003">Cell membrane</keyword>
<keyword evidence="2 7" id="KW-0813">Transport</keyword>
<keyword evidence="7" id="KW-0472">Membrane</keyword>
<organism evidence="10 11">
    <name type="scientific">Proteus mirabilis</name>
    <dbReference type="NCBI Taxonomy" id="584"/>
    <lineage>
        <taxon>Bacteria</taxon>
        <taxon>Pseudomonadati</taxon>
        <taxon>Pseudomonadota</taxon>
        <taxon>Gammaproteobacteria</taxon>
        <taxon>Enterobacterales</taxon>
        <taxon>Morganellaceae</taxon>
        <taxon>Proteus</taxon>
    </lineage>
</organism>
<dbReference type="RefSeq" id="WP_004246075.1">
    <property type="nucleotide sequence ID" value="NZ_ABFCQN020000008.1"/>
</dbReference>
<dbReference type="Proteomes" id="UP000254191">
    <property type="component" value="Unassembled WGS sequence"/>
</dbReference>
<accession>A0A367CZP0</accession>
<dbReference type="GO" id="GO:0006865">
    <property type="term" value="P:amino acid transport"/>
    <property type="evidence" value="ECO:0007669"/>
    <property type="project" value="UniProtKB-UniRule"/>
</dbReference>
<dbReference type="PANTHER" id="PTHR43869:SF1">
    <property type="entry name" value="GLYCINE BETAINE_PROLINE BETAINE TRANSPORT SYSTEM ATP-BINDING PROTEIN PROV"/>
    <property type="match status" value="1"/>
</dbReference>
<dbReference type="InterPro" id="IPR017871">
    <property type="entry name" value="ABC_transporter-like_CS"/>
</dbReference>
<dbReference type="InterPro" id="IPR027417">
    <property type="entry name" value="P-loop_NTPase"/>
</dbReference>
<dbReference type="Pfam" id="PF00571">
    <property type="entry name" value="CBS"/>
    <property type="match status" value="1"/>
</dbReference>
<dbReference type="InterPro" id="IPR005892">
    <property type="entry name" value="Gly-betaine_transp_ATP-bd"/>
</dbReference>
<dbReference type="OMA" id="GQIFVVM"/>
<dbReference type="Gene3D" id="3.40.50.300">
    <property type="entry name" value="P-loop containing nucleotide triphosphate hydrolases"/>
    <property type="match status" value="1"/>
</dbReference>
<dbReference type="SUPFAM" id="SSF54631">
    <property type="entry name" value="CBS-domain pair"/>
    <property type="match status" value="1"/>
</dbReference>
<dbReference type="Pfam" id="PF00005">
    <property type="entry name" value="ABC_tran"/>
    <property type="match status" value="1"/>
</dbReference>
<dbReference type="PANTHER" id="PTHR43869">
    <property type="entry name" value="GLYCINE BETAINE/PROLINE BETAINE TRANSPORT SYSTEM ATP-BINDING PROTEIN PROV"/>
    <property type="match status" value="1"/>
</dbReference>
<dbReference type="EC" id="7.6.2.9" evidence="7"/>